<dbReference type="InterPro" id="IPR043917">
    <property type="entry name" value="DUF5753"/>
</dbReference>
<dbReference type="InterPro" id="IPR010982">
    <property type="entry name" value="Lambda_DNA-bd_dom_sf"/>
</dbReference>
<dbReference type="CDD" id="cd00093">
    <property type="entry name" value="HTH_XRE"/>
    <property type="match status" value="1"/>
</dbReference>
<dbReference type="Pfam" id="PF19054">
    <property type="entry name" value="DUF5753"/>
    <property type="match status" value="1"/>
</dbReference>
<dbReference type="InterPro" id="IPR001387">
    <property type="entry name" value="Cro/C1-type_HTH"/>
</dbReference>
<protein>
    <submittedName>
        <fullName evidence="2">Helix-turn-helix domain-containing protein</fullName>
    </submittedName>
</protein>
<feature type="domain" description="HTH cro/C1-type" evidence="1">
    <location>
        <begin position="15"/>
        <end position="70"/>
    </location>
</feature>
<dbReference type="Pfam" id="PF13560">
    <property type="entry name" value="HTH_31"/>
    <property type="match status" value="1"/>
</dbReference>
<reference evidence="2 3" key="1">
    <citation type="journal article" date="2019" name="Nat. Commun.">
        <title>The antimicrobial potential of Streptomyces from insect microbiomes.</title>
        <authorList>
            <person name="Chevrette M.G."/>
            <person name="Carlson C.M."/>
            <person name="Ortega H.E."/>
            <person name="Thomas C."/>
            <person name="Ananiev G.E."/>
            <person name="Barns K.J."/>
            <person name="Book A.J."/>
            <person name="Cagnazzo J."/>
            <person name="Carlos C."/>
            <person name="Flanigan W."/>
            <person name="Grubbs K.J."/>
            <person name="Horn H.A."/>
            <person name="Hoffmann F.M."/>
            <person name="Klassen J.L."/>
            <person name="Knack J.J."/>
            <person name="Lewin G.R."/>
            <person name="McDonald B.R."/>
            <person name="Muller L."/>
            <person name="Melo W.G.P."/>
            <person name="Pinto-Tomas A.A."/>
            <person name="Schmitz A."/>
            <person name="Wendt-Pienkowski E."/>
            <person name="Wildman S."/>
            <person name="Zhao M."/>
            <person name="Zhang F."/>
            <person name="Bugni T.S."/>
            <person name="Andes D.R."/>
            <person name="Pupo M.T."/>
            <person name="Currie C.R."/>
        </authorList>
    </citation>
    <scope>NUCLEOTIDE SEQUENCE [LARGE SCALE GENOMIC DNA]</scope>
    <source>
        <strain evidence="2 3">SID5840</strain>
    </source>
</reference>
<name>A0A7K2IY21_9ACTN</name>
<evidence type="ECO:0000313" key="2">
    <source>
        <dbReference type="EMBL" id="MYR34843.1"/>
    </source>
</evidence>
<evidence type="ECO:0000313" key="3">
    <source>
        <dbReference type="Proteomes" id="UP000467124"/>
    </source>
</evidence>
<proteinExistence type="predicted"/>
<dbReference type="GO" id="GO:0003677">
    <property type="term" value="F:DNA binding"/>
    <property type="evidence" value="ECO:0007669"/>
    <property type="project" value="InterPro"/>
</dbReference>
<sequence>MAKDKSPSDVRFGAALMRARKKRGHTQQWLADQLKCSSAHIGNVENGHCPLNPARVDKADEALEANGVLARQYAELYQPETVDWLDEFHSLQKSAHFIREYHPNIVPAAFQTPDYARTVIRASAPWFSSREVDERAELRKLQGEVILKNEKPHYHVVLDDAVVRRGVASPSVMADQFDALAKLVQSGRIILQVYPWEILPQLGLGGPFSLLSSIDAPEVLYAESLYLGQTTDDPGRVRQYGMLFSELQARARSPEATIELLMKKAEELR</sequence>
<gene>
    <name evidence="2" type="ORF">GTW20_21945</name>
</gene>
<organism evidence="2 3">
    <name type="scientific">Nocardiopsis alba</name>
    <dbReference type="NCBI Taxonomy" id="53437"/>
    <lineage>
        <taxon>Bacteria</taxon>
        <taxon>Bacillati</taxon>
        <taxon>Actinomycetota</taxon>
        <taxon>Actinomycetes</taxon>
        <taxon>Streptosporangiales</taxon>
        <taxon>Nocardiopsidaceae</taxon>
        <taxon>Nocardiopsis</taxon>
    </lineage>
</organism>
<dbReference type="Gene3D" id="1.10.260.40">
    <property type="entry name" value="lambda repressor-like DNA-binding domains"/>
    <property type="match status" value="1"/>
</dbReference>
<evidence type="ECO:0000259" key="1">
    <source>
        <dbReference type="SMART" id="SM00530"/>
    </source>
</evidence>
<dbReference type="SUPFAM" id="SSF47413">
    <property type="entry name" value="lambda repressor-like DNA-binding domains"/>
    <property type="match status" value="1"/>
</dbReference>
<dbReference type="SMART" id="SM00530">
    <property type="entry name" value="HTH_XRE"/>
    <property type="match status" value="1"/>
</dbReference>
<accession>A0A7K2IY21</accession>
<dbReference type="EMBL" id="WWHY01000001">
    <property type="protein sequence ID" value="MYR34843.1"/>
    <property type="molecule type" value="Genomic_DNA"/>
</dbReference>
<dbReference type="RefSeq" id="WP_161111737.1">
    <property type="nucleotide sequence ID" value="NZ_WWHY01000001.1"/>
</dbReference>
<dbReference type="AlphaFoldDB" id="A0A7K2IY21"/>
<comment type="caution">
    <text evidence="2">The sequence shown here is derived from an EMBL/GenBank/DDBJ whole genome shotgun (WGS) entry which is preliminary data.</text>
</comment>
<dbReference type="Proteomes" id="UP000467124">
    <property type="component" value="Unassembled WGS sequence"/>
</dbReference>